<evidence type="ECO:0000313" key="3">
    <source>
        <dbReference type="EMBL" id="KAK7086241.1"/>
    </source>
</evidence>
<evidence type="ECO:0000313" key="4">
    <source>
        <dbReference type="Proteomes" id="UP001381693"/>
    </source>
</evidence>
<feature type="compositionally biased region" description="Basic and acidic residues" evidence="1">
    <location>
        <begin position="48"/>
        <end position="61"/>
    </location>
</feature>
<reference evidence="3 4" key="1">
    <citation type="submission" date="2023-11" db="EMBL/GenBank/DDBJ databases">
        <title>Halocaridina rubra genome assembly.</title>
        <authorList>
            <person name="Smith C."/>
        </authorList>
    </citation>
    <scope>NUCLEOTIDE SEQUENCE [LARGE SCALE GENOMIC DNA]</scope>
    <source>
        <strain evidence="3">EP-1</strain>
        <tissue evidence="3">Whole</tissue>
    </source>
</reference>
<dbReference type="EMBL" id="JAXCGZ010000283">
    <property type="protein sequence ID" value="KAK7086241.1"/>
    <property type="molecule type" value="Genomic_DNA"/>
</dbReference>
<dbReference type="Proteomes" id="UP001381693">
    <property type="component" value="Unassembled WGS sequence"/>
</dbReference>
<dbReference type="Pfam" id="PF00078">
    <property type="entry name" value="RVT_1"/>
    <property type="match status" value="1"/>
</dbReference>
<organism evidence="3 4">
    <name type="scientific">Halocaridina rubra</name>
    <name type="common">Hawaiian red shrimp</name>
    <dbReference type="NCBI Taxonomy" id="373956"/>
    <lineage>
        <taxon>Eukaryota</taxon>
        <taxon>Metazoa</taxon>
        <taxon>Ecdysozoa</taxon>
        <taxon>Arthropoda</taxon>
        <taxon>Crustacea</taxon>
        <taxon>Multicrustacea</taxon>
        <taxon>Malacostraca</taxon>
        <taxon>Eumalacostraca</taxon>
        <taxon>Eucarida</taxon>
        <taxon>Decapoda</taxon>
        <taxon>Pleocyemata</taxon>
        <taxon>Caridea</taxon>
        <taxon>Atyoidea</taxon>
        <taxon>Atyidae</taxon>
        <taxon>Halocaridina</taxon>
    </lineage>
</organism>
<proteinExistence type="predicted"/>
<evidence type="ECO:0000259" key="2">
    <source>
        <dbReference type="Pfam" id="PF00078"/>
    </source>
</evidence>
<comment type="caution">
    <text evidence="3">The sequence shown here is derived from an EMBL/GenBank/DDBJ whole genome shotgun (WGS) entry which is preliminary data.</text>
</comment>
<keyword evidence="4" id="KW-1185">Reference proteome</keyword>
<name>A0AAN9A9N1_HALRR</name>
<protein>
    <recommendedName>
        <fullName evidence="2">Reverse transcriptase domain-containing protein</fullName>
    </recommendedName>
</protein>
<dbReference type="InterPro" id="IPR000477">
    <property type="entry name" value="RT_dom"/>
</dbReference>
<gene>
    <name evidence="3" type="ORF">SK128_015917</name>
</gene>
<sequence length="226" mass="24410">MCILFPTTTSLTSYYSLLKTSVGFDPKFYGRMPFLPPTFSHDTGLEPEPGRADESESRVTMDDYQDSPVVDGATSSPFSVTSGVPQGSVLSPTLFLLFINDLLQSPSSSLLHAFADEATFHFSSAFSSQPSSATLRYLPFLFSIATTSITALVSWRVAALPHCRGSVTFAKRPHLTGTVWRFVARGVVGAATASSHLSPDSGTLFLLLSFLILMTYHPSKSGSISY</sequence>
<feature type="region of interest" description="Disordered" evidence="1">
    <location>
        <begin position="40"/>
        <end position="68"/>
    </location>
</feature>
<dbReference type="AlphaFoldDB" id="A0AAN9A9N1"/>
<evidence type="ECO:0000256" key="1">
    <source>
        <dbReference type="SAM" id="MobiDB-lite"/>
    </source>
</evidence>
<accession>A0AAN9A9N1</accession>
<feature type="domain" description="Reverse transcriptase" evidence="2">
    <location>
        <begin position="69"/>
        <end position="124"/>
    </location>
</feature>